<keyword evidence="2" id="KW-1185">Reference proteome</keyword>
<name>A0A1H3QX84_9FIRM</name>
<dbReference type="STRING" id="415015.SAMN05660462_02108"/>
<dbReference type="Proteomes" id="UP000198625">
    <property type="component" value="Unassembled WGS sequence"/>
</dbReference>
<dbReference type="InterPro" id="IPR025906">
    <property type="entry name" value="YjfB_motility"/>
</dbReference>
<protein>
    <submittedName>
        <fullName evidence="1">Putative motility protein</fullName>
    </submittedName>
</protein>
<dbReference type="EMBL" id="FNQE01000023">
    <property type="protein sequence ID" value="SDZ17701.1"/>
    <property type="molecule type" value="Genomic_DNA"/>
</dbReference>
<dbReference type="Pfam" id="PF14070">
    <property type="entry name" value="YjfB_motility"/>
    <property type="match status" value="1"/>
</dbReference>
<sequence>MDIAAMSSMISQSSIQQQASLSVLKLSMESAETQAANLTQMISDTSKSMELSVSPHLGANIDIKL</sequence>
<reference evidence="1 2" key="1">
    <citation type="submission" date="2016-10" db="EMBL/GenBank/DDBJ databases">
        <authorList>
            <person name="de Groot N.N."/>
        </authorList>
    </citation>
    <scope>NUCLEOTIDE SEQUENCE [LARGE SCALE GENOMIC DNA]</scope>
    <source>
        <strain evidence="1 2">DSM 21650</strain>
    </source>
</reference>
<proteinExistence type="predicted"/>
<organism evidence="1 2">
    <name type="scientific">Proteiniborus ethanoligenes</name>
    <dbReference type="NCBI Taxonomy" id="415015"/>
    <lineage>
        <taxon>Bacteria</taxon>
        <taxon>Bacillati</taxon>
        <taxon>Bacillota</taxon>
        <taxon>Clostridia</taxon>
        <taxon>Eubacteriales</taxon>
        <taxon>Proteiniborus</taxon>
    </lineage>
</organism>
<gene>
    <name evidence="1" type="ORF">SAMN05660462_02108</name>
</gene>
<accession>A0A1H3QX84</accession>
<evidence type="ECO:0000313" key="1">
    <source>
        <dbReference type="EMBL" id="SDZ17701.1"/>
    </source>
</evidence>
<dbReference type="AlphaFoldDB" id="A0A1H3QX84"/>
<dbReference type="RefSeq" id="WP_091730896.1">
    <property type="nucleotide sequence ID" value="NZ_FNQE01000023.1"/>
</dbReference>
<dbReference type="OrthoDB" id="1924973at2"/>
<evidence type="ECO:0000313" key="2">
    <source>
        <dbReference type="Proteomes" id="UP000198625"/>
    </source>
</evidence>